<protein>
    <submittedName>
        <fullName evidence="2">XdhC/CoxF family protein</fullName>
    </submittedName>
</protein>
<dbReference type="RefSeq" id="WP_168140044.1">
    <property type="nucleotide sequence ID" value="NZ_JAAVJR010001448.1"/>
</dbReference>
<evidence type="ECO:0000313" key="3">
    <source>
        <dbReference type="Proteomes" id="UP000703674"/>
    </source>
</evidence>
<dbReference type="InterPro" id="IPR052698">
    <property type="entry name" value="MoCofactor_Util/Proc"/>
</dbReference>
<proteinExistence type="predicted"/>
<organism evidence="2 3">
    <name type="scientific">Salinimicrobium oceani</name>
    <dbReference type="NCBI Taxonomy" id="2722702"/>
    <lineage>
        <taxon>Bacteria</taxon>
        <taxon>Pseudomonadati</taxon>
        <taxon>Bacteroidota</taxon>
        <taxon>Flavobacteriia</taxon>
        <taxon>Flavobacteriales</taxon>
        <taxon>Flavobacteriaceae</taxon>
        <taxon>Salinimicrobium</taxon>
    </lineage>
</organism>
<reference evidence="2 3" key="1">
    <citation type="submission" date="2020-03" db="EMBL/GenBank/DDBJ databases">
        <title>Salinimicrobium sp. nov, isolated from SCS.</title>
        <authorList>
            <person name="Cao W.R."/>
        </authorList>
    </citation>
    <scope>NUCLEOTIDE SEQUENCE [LARGE SCALE GENOMIC DNA]</scope>
    <source>
        <strain evidence="3">J15B91</strain>
    </source>
</reference>
<feature type="non-terminal residue" evidence="2">
    <location>
        <position position="1"/>
    </location>
</feature>
<sequence>GWDVVVTDGRPTHANKDRFIGSCQVIVSRPEETLQKTEINERSCFVLMSHNYNYDLAVLKLLLEKEEVPYIGILGPRKKYQRMLDELAEEGLKLNSENLKR</sequence>
<gene>
    <name evidence="2" type="ORF">HC175_22575</name>
</gene>
<name>A0ABX1D8Z5_9FLAO</name>
<dbReference type="EMBL" id="JAAVJR010001448">
    <property type="protein sequence ID" value="NJW55704.1"/>
    <property type="molecule type" value="Genomic_DNA"/>
</dbReference>
<evidence type="ECO:0000259" key="1">
    <source>
        <dbReference type="Pfam" id="PF13478"/>
    </source>
</evidence>
<dbReference type="InterPro" id="IPR027051">
    <property type="entry name" value="XdhC_Rossmann_dom"/>
</dbReference>
<dbReference type="Pfam" id="PF13478">
    <property type="entry name" value="XdhC_C"/>
    <property type="match status" value="1"/>
</dbReference>
<feature type="domain" description="XdhC Rossmann" evidence="1">
    <location>
        <begin position="1"/>
        <end position="93"/>
    </location>
</feature>
<accession>A0ABX1D8Z5</accession>
<feature type="non-terminal residue" evidence="2">
    <location>
        <position position="101"/>
    </location>
</feature>
<dbReference type="Gene3D" id="3.40.50.720">
    <property type="entry name" value="NAD(P)-binding Rossmann-like Domain"/>
    <property type="match status" value="1"/>
</dbReference>
<keyword evidence="3" id="KW-1185">Reference proteome</keyword>
<dbReference type="Proteomes" id="UP000703674">
    <property type="component" value="Unassembled WGS sequence"/>
</dbReference>
<evidence type="ECO:0000313" key="2">
    <source>
        <dbReference type="EMBL" id="NJW55704.1"/>
    </source>
</evidence>
<dbReference type="PANTHER" id="PTHR30388">
    <property type="entry name" value="ALDEHYDE OXIDOREDUCTASE MOLYBDENUM COFACTOR ASSEMBLY PROTEIN"/>
    <property type="match status" value="1"/>
</dbReference>
<dbReference type="PANTHER" id="PTHR30388:SF6">
    <property type="entry name" value="XANTHINE DEHYDROGENASE SUBUNIT A-RELATED"/>
    <property type="match status" value="1"/>
</dbReference>
<comment type="caution">
    <text evidence="2">The sequence shown here is derived from an EMBL/GenBank/DDBJ whole genome shotgun (WGS) entry which is preliminary data.</text>
</comment>